<organism evidence="1 3">
    <name type="scientific">Punica granatum</name>
    <name type="common">Pomegranate</name>
    <dbReference type="NCBI Taxonomy" id="22663"/>
    <lineage>
        <taxon>Eukaryota</taxon>
        <taxon>Viridiplantae</taxon>
        <taxon>Streptophyta</taxon>
        <taxon>Embryophyta</taxon>
        <taxon>Tracheophyta</taxon>
        <taxon>Spermatophyta</taxon>
        <taxon>Magnoliopsida</taxon>
        <taxon>eudicotyledons</taxon>
        <taxon>Gunneridae</taxon>
        <taxon>Pentapetalae</taxon>
        <taxon>rosids</taxon>
        <taxon>malvids</taxon>
        <taxon>Myrtales</taxon>
        <taxon>Lythraceae</taxon>
        <taxon>Punica</taxon>
    </lineage>
</organism>
<gene>
    <name evidence="1" type="ORF">CDL15_Pgr004432</name>
    <name evidence="2" type="ORF">CRG98_014728</name>
</gene>
<dbReference type="AlphaFoldDB" id="A0A218XHR6"/>
<proteinExistence type="predicted"/>
<keyword evidence="4" id="KW-1185">Reference proteome</keyword>
<evidence type="ECO:0000313" key="1">
    <source>
        <dbReference type="EMBL" id="OWM84001.1"/>
    </source>
</evidence>
<name>A0A218XHR6_PUNGR</name>
<comment type="caution">
    <text evidence="1">The sequence shown here is derived from an EMBL/GenBank/DDBJ whole genome shotgun (WGS) entry which is preliminary data.</text>
</comment>
<accession>A0A218XHR6</accession>
<reference evidence="1" key="2">
    <citation type="submission" date="2017-06" db="EMBL/GenBank/DDBJ databases">
        <title>The pomegranate genome and the genomics of punicalagin biosynthesis.</title>
        <authorList>
            <person name="Xu C."/>
        </authorList>
    </citation>
    <scope>NUCLEOTIDE SEQUENCE [LARGE SCALE GENOMIC DNA]</scope>
    <source>
        <tissue evidence="1">Fresh leaf</tissue>
    </source>
</reference>
<reference evidence="2 4" key="3">
    <citation type="submission" date="2017-11" db="EMBL/GenBank/DDBJ databases">
        <title>De-novo sequencing of pomegranate (Punica granatum L.) genome.</title>
        <authorList>
            <person name="Akparov Z."/>
            <person name="Amiraslanov A."/>
            <person name="Hajiyeva S."/>
            <person name="Abbasov M."/>
            <person name="Kaur K."/>
            <person name="Hamwieh A."/>
            <person name="Solovyev V."/>
            <person name="Salamov A."/>
            <person name="Braich B."/>
            <person name="Kosarev P."/>
            <person name="Mahmoud A."/>
            <person name="Hajiyev E."/>
            <person name="Babayeva S."/>
            <person name="Izzatullayeva V."/>
            <person name="Mammadov A."/>
            <person name="Mammadov A."/>
            <person name="Sharifova S."/>
            <person name="Ojaghi J."/>
            <person name="Eynullazada K."/>
            <person name="Bayramov B."/>
            <person name="Abdulazimova A."/>
            <person name="Shahmuradov I."/>
        </authorList>
    </citation>
    <scope>NUCLEOTIDE SEQUENCE [LARGE SCALE GENOMIC DNA]</scope>
    <source>
        <strain evidence="2">AG2017</strain>
        <strain evidence="4">cv. AG2017</strain>
        <tissue evidence="2">Leaf</tissue>
    </source>
</reference>
<evidence type="ECO:0000313" key="4">
    <source>
        <dbReference type="Proteomes" id="UP000233551"/>
    </source>
</evidence>
<dbReference type="Proteomes" id="UP000233551">
    <property type="component" value="Unassembled WGS sequence"/>
</dbReference>
<evidence type="ECO:0000313" key="3">
    <source>
        <dbReference type="Proteomes" id="UP000197138"/>
    </source>
</evidence>
<dbReference type="EMBL" id="MTKT01001810">
    <property type="protein sequence ID" value="OWM84001.1"/>
    <property type="molecule type" value="Genomic_DNA"/>
</dbReference>
<evidence type="ECO:0000313" key="2">
    <source>
        <dbReference type="EMBL" id="PKI64885.1"/>
    </source>
</evidence>
<sequence length="96" mass="11055">MVVELISQILLRKEAQQTGSSCCGGDKRWNKARQRPLGWGWGFQFAPLLFSAVGENSEEPSPKRVNPGPDDRFRDFMLKRSYSFKFKMSIAPERCR</sequence>
<dbReference type="EMBL" id="PGOL01000789">
    <property type="protein sequence ID" value="PKI64885.1"/>
    <property type="molecule type" value="Genomic_DNA"/>
</dbReference>
<protein>
    <submittedName>
        <fullName evidence="1">Uncharacterized protein</fullName>
    </submittedName>
</protein>
<dbReference type="Proteomes" id="UP000197138">
    <property type="component" value="Unassembled WGS sequence"/>
</dbReference>
<reference evidence="3" key="1">
    <citation type="journal article" date="2017" name="Plant J.">
        <title>The pomegranate (Punica granatum L.) genome and the genomics of punicalagin biosynthesis.</title>
        <authorList>
            <person name="Qin G."/>
            <person name="Xu C."/>
            <person name="Ming R."/>
            <person name="Tang H."/>
            <person name="Guyot R."/>
            <person name="Kramer E.M."/>
            <person name="Hu Y."/>
            <person name="Yi X."/>
            <person name="Qi Y."/>
            <person name="Xu X."/>
            <person name="Gao Z."/>
            <person name="Pan H."/>
            <person name="Jian J."/>
            <person name="Tian Y."/>
            <person name="Yue Z."/>
            <person name="Xu Y."/>
        </authorList>
    </citation>
    <scope>NUCLEOTIDE SEQUENCE [LARGE SCALE GENOMIC DNA]</scope>
    <source>
        <strain evidence="3">cv. Dabenzi</strain>
    </source>
</reference>